<reference evidence="3 4" key="1">
    <citation type="submission" date="2011-10" db="EMBL/GenBank/DDBJ databases">
        <authorList>
            <person name="Genoscope - CEA"/>
        </authorList>
    </citation>
    <scope>NUCLEOTIDE SEQUENCE [LARGE SCALE GENOMIC DNA]</scope>
    <source>
        <strain evidence="3 4">RCC 1105</strain>
    </source>
</reference>
<accession>K8ENR2</accession>
<sequence>MATSHATTSAEEAAPLLLASSSTSANNAFRRDESGLETSSSSASSSCKRYGILAAAGLGALFVLSSSKTNSGVTLTTTRGGGRPEHVASVKLGSFETGYDLDANAFDGDVWHVPFEFYRDTKWAQAKFWRPGSNADLDGDVTMLSEEEKMHPDEKKYMPVFKSKGVDSAPVVVTAHATNLKSNGWVILDSAKKNGLEIVISGNGTTFHGFADKMMGLKAALHSIPGNPIIVNADATDVLLQCGPEEFQKRFEQADADFIFGGETQLWPEIRKYFDMEDEQQFKREMSLTFGEIGKAAGDDVELTGEHPNVWANAGSFMGRKEELIKYIEATENRMMRHNDWKEEDGFGMTCKPAATTDEEFNNVFPGMRQFDDQECLTAFQMQKLIERSQRHKLDADGSILFSAGGAPMSQLGQDANGMVYNKQTGKASCLWHFNNPSAKIRLKDFANAYPTKFLTEVGRGAMLRTPDEHPGNRNGEVGPAPSESP</sequence>
<feature type="region of interest" description="Disordered" evidence="1">
    <location>
        <begin position="463"/>
        <end position="486"/>
    </location>
</feature>
<dbReference type="CDD" id="cd22997">
    <property type="entry name" value="GT_LH"/>
    <property type="match status" value="1"/>
</dbReference>
<dbReference type="GeneID" id="19018002"/>
<organism evidence="3 4">
    <name type="scientific">Bathycoccus prasinos</name>
    <dbReference type="NCBI Taxonomy" id="41875"/>
    <lineage>
        <taxon>Eukaryota</taxon>
        <taxon>Viridiplantae</taxon>
        <taxon>Chlorophyta</taxon>
        <taxon>Mamiellophyceae</taxon>
        <taxon>Mamiellales</taxon>
        <taxon>Bathycoccaceae</taxon>
        <taxon>Bathycoccus</taxon>
    </lineage>
</organism>
<protein>
    <recommendedName>
        <fullName evidence="2">PLOD1-3-like GT domain-containing protein</fullName>
    </recommendedName>
</protein>
<name>K8ENR2_9CHLO</name>
<dbReference type="Pfam" id="PF25342">
    <property type="entry name" value="GT_PLOD"/>
    <property type="match status" value="1"/>
</dbReference>
<gene>
    <name evidence="3" type="ORF">Bathy01g02670</name>
</gene>
<keyword evidence="4" id="KW-1185">Reference proteome</keyword>
<evidence type="ECO:0000256" key="1">
    <source>
        <dbReference type="SAM" id="MobiDB-lite"/>
    </source>
</evidence>
<evidence type="ECO:0000259" key="2">
    <source>
        <dbReference type="Pfam" id="PF25342"/>
    </source>
</evidence>
<feature type="domain" description="PLOD1-3-like GT" evidence="2">
    <location>
        <begin position="177"/>
        <end position="270"/>
    </location>
</feature>
<dbReference type="KEGG" id="bpg:Bathy01g02670"/>
<dbReference type="InterPro" id="IPR057589">
    <property type="entry name" value="GT_PLOD"/>
</dbReference>
<dbReference type="EMBL" id="FO082278">
    <property type="protein sequence ID" value="CCO14075.1"/>
    <property type="molecule type" value="Genomic_DNA"/>
</dbReference>
<evidence type="ECO:0000313" key="4">
    <source>
        <dbReference type="Proteomes" id="UP000198341"/>
    </source>
</evidence>
<proteinExistence type="predicted"/>
<dbReference type="AlphaFoldDB" id="K8ENR2"/>
<dbReference type="Proteomes" id="UP000198341">
    <property type="component" value="Chromosome 1"/>
</dbReference>
<dbReference type="RefSeq" id="XP_007515196.1">
    <property type="nucleotide sequence ID" value="XM_007515134.1"/>
</dbReference>
<dbReference type="OrthoDB" id="69177at2759"/>
<evidence type="ECO:0000313" key="3">
    <source>
        <dbReference type="EMBL" id="CCO14075.1"/>
    </source>
</evidence>